<dbReference type="Proteomes" id="UP001610728">
    <property type="component" value="Unassembled WGS sequence"/>
</dbReference>
<dbReference type="GeneID" id="98121406"/>
<evidence type="ECO:0000313" key="2">
    <source>
        <dbReference type="EMBL" id="KAL2884887.1"/>
    </source>
</evidence>
<keyword evidence="3" id="KW-1185">Reference proteome</keyword>
<feature type="compositionally biased region" description="Polar residues" evidence="1">
    <location>
        <begin position="14"/>
        <end position="28"/>
    </location>
</feature>
<proteinExistence type="predicted"/>
<feature type="compositionally biased region" description="Pro residues" evidence="1">
    <location>
        <begin position="49"/>
        <end position="60"/>
    </location>
</feature>
<feature type="region of interest" description="Disordered" evidence="1">
    <location>
        <begin position="1"/>
        <end position="60"/>
    </location>
</feature>
<reference evidence="2 3" key="1">
    <citation type="submission" date="2020-05" db="EMBL/GenBank/DDBJ databases">
        <title>Ceratocystis lukuohia genome.</title>
        <authorList>
            <person name="Harrington T.C."/>
            <person name="Kim K."/>
            <person name="Mayers C.G."/>
        </authorList>
    </citation>
    <scope>NUCLEOTIDE SEQUENCE [LARGE SCALE GENOMIC DNA]</scope>
    <source>
        <strain evidence="2 3">C4212</strain>
    </source>
</reference>
<comment type="caution">
    <text evidence="2">The sequence shown here is derived from an EMBL/GenBank/DDBJ whole genome shotgun (WGS) entry which is preliminary data.</text>
</comment>
<feature type="compositionally biased region" description="Acidic residues" evidence="1">
    <location>
        <begin position="355"/>
        <end position="364"/>
    </location>
</feature>
<dbReference type="RefSeq" id="XP_070856068.1">
    <property type="nucleotide sequence ID" value="XM_071001626.1"/>
</dbReference>
<name>A0ABR4M9E3_9PEZI</name>
<protein>
    <submittedName>
        <fullName evidence="2">Retrotransposon gag protein</fullName>
    </submittedName>
</protein>
<dbReference type="EMBL" id="JABSNW010000009">
    <property type="protein sequence ID" value="KAL2884887.1"/>
    <property type="molecule type" value="Genomic_DNA"/>
</dbReference>
<feature type="compositionally biased region" description="Low complexity" evidence="1">
    <location>
        <begin position="29"/>
        <end position="48"/>
    </location>
</feature>
<feature type="compositionally biased region" description="Polar residues" evidence="1">
    <location>
        <begin position="340"/>
        <end position="350"/>
    </location>
</feature>
<evidence type="ECO:0000313" key="3">
    <source>
        <dbReference type="Proteomes" id="UP001610728"/>
    </source>
</evidence>
<evidence type="ECO:0000256" key="1">
    <source>
        <dbReference type="SAM" id="MobiDB-lite"/>
    </source>
</evidence>
<gene>
    <name evidence="2" type="ORF">HOO65_090182</name>
</gene>
<sequence>MENNNMELCHDGSQDSTFYSSQSQFQGLPTTTTATPIVTGAPTSQAPPTKTPENPPAPQPPQIVYMQPRPQQVLPPLRIFEGDRKKYLDWRLDAANKILIDGEAIGTPLAQLIYIVSCLQGTAKASCREFATRLQSEPNPQVAKLFEHLDKVYKDPAARDYHLTMLRTPQGNTPFREFFPVFEGHLSQAGGLVWHEDAKIAQLTNVMNPDLCTLMSLMGTEGLTFDQYCDLAMRCSMNPRCLKIVTGSSRPLPPTPANGEPMDWTHSYPAHSTRPTHDSFGKKFPTDQELKGKRAKWVSAEEIMARRAAKVCLRCARPGCGTSRCPLSAAINPSRRTGAKVNSTQVQSQWKAPEVEDIAEDGEESSAKAEN</sequence>
<organism evidence="2 3">
    <name type="scientific">Ceratocystis lukuohia</name>
    <dbReference type="NCBI Taxonomy" id="2019550"/>
    <lineage>
        <taxon>Eukaryota</taxon>
        <taxon>Fungi</taxon>
        <taxon>Dikarya</taxon>
        <taxon>Ascomycota</taxon>
        <taxon>Pezizomycotina</taxon>
        <taxon>Sordariomycetes</taxon>
        <taxon>Hypocreomycetidae</taxon>
        <taxon>Microascales</taxon>
        <taxon>Ceratocystidaceae</taxon>
        <taxon>Ceratocystis</taxon>
    </lineage>
</organism>
<accession>A0ABR4M9E3</accession>
<feature type="region of interest" description="Disordered" evidence="1">
    <location>
        <begin position="332"/>
        <end position="371"/>
    </location>
</feature>